<evidence type="ECO:0000313" key="10">
    <source>
        <dbReference type="EMBL" id="CUR61479.1"/>
    </source>
</evidence>
<dbReference type="InterPro" id="IPR045034">
    <property type="entry name" value="O-acyltransferase_WSD1-like"/>
</dbReference>
<accession>A0A2P2CHL7</accession>
<keyword evidence="5 10" id="KW-0012">Acyltransferase</keyword>
<evidence type="ECO:0000256" key="6">
    <source>
        <dbReference type="ARBA" id="ARBA00048109"/>
    </source>
</evidence>
<dbReference type="GO" id="GO:0005886">
    <property type="term" value="C:plasma membrane"/>
    <property type="evidence" value="ECO:0007669"/>
    <property type="project" value="TreeGrafter"/>
</dbReference>
<name>A0A2P2CHL7_9ZZZZ</name>
<dbReference type="EMBL" id="CZKB01000018">
    <property type="protein sequence ID" value="CUR61479.1"/>
    <property type="molecule type" value="Genomic_DNA"/>
</dbReference>
<evidence type="ECO:0000256" key="2">
    <source>
        <dbReference type="ARBA" id="ARBA00005189"/>
    </source>
</evidence>
<evidence type="ECO:0000256" key="3">
    <source>
        <dbReference type="ARBA" id="ARBA00013244"/>
    </source>
</evidence>
<evidence type="ECO:0000256" key="5">
    <source>
        <dbReference type="ARBA" id="ARBA00023315"/>
    </source>
</evidence>
<organism evidence="10">
    <name type="scientific">metagenome</name>
    <dbReference type="NCBI Taxonomy" id="256318"/>
    <lineage>
        <taxon>unclassified sequences</taxon>
        <taxon>metagenomes</taxon>
    </lineage>
</organism>
<dbReference type="InterPro" id="IPR004255">
    <property type="entry name" value="O-acyltransferase_WSD1_N"/>
</dbReference>
<sequence length="488" mass="53337">MSTTTAARNPEEGRVRKPIPPSDQTWLHMDRPNNLMHVRSLMWFDEPVGPDAVRRVLEERLIARHPVFRRRAVEHDGEWYWEDDPDFDLDNHVRVVGLEGDEEDLRTWIGEQFAVPFDPDRPLWTIDLVEGIDGYGTVMFTRLHHALADGIRLVQLMFSLCDPADGSAQLPVSVGRAHRSAGLLATGAALGRRGAGDAGDLVLGALKVPLRVAATLSPRLVREGLGLARHPLRVIDAMEAITSRENQSVNTIAEVSRILTAPPSTRTAWSGTPGVEKVVSWARGIDLARVKEIGRATDGTVNDVLLAVVSHALTRYLDEKDALVDEIAWLVPVSLVPFDADLPEDLGNHFSLVFLPMPLGLGSTREAVAAMKERMLRIKHSVEPVITFGVQWMIAESPRALAVRLTEFFANKGVGVLTNVPGPREQVTFAGVPVAGTLGWVPMSGHQPLGIAIFSYDGEVTIGVAGDAGLVPDPDRIAELIEQEYAAM</sequence>
<reference evidence="10" key="1">
    <citation type="submission" date="2015-08" db="EMBL/GenBank/DDBJ databases">
        <authorList>
            <person name="Babu N.S."/>
            <person name="Beckwith C.J."/>
            <person name="Beseler K.G."/>
            <person name="Brison A."/>
            <person name="Carone J.V."/>
            <person name="Caskin T.P."/>
            <person name="Diamond M."/>
            <person name="Durham M.E."/>
            <person name="Foxe J.M."/>
            <person name="Go M."/>
            <person name="Henderson B.A."/>
            <person name="Jones I.B."/>
            <person name="McGettigan J.A."/>
            <person name="Micheletti S.J."/>
            <person name="Nasrallah M.E."/>
            <person name="Ortiz D."/>
            <person name="Piller C.R."/>
            <person name="Privatt S.R."/>
            <person name="Schneider S.L."/>
            <person name="Sharp S."/>
            <person name="Smith T.C."/>
            <person name="Stanton J.D."/>
            <person name="Ullery H.E."/>
            <person name="Wilson R.J."/>
            <person name="Serrano M.G."/>
            <person name="Buck G."/>
            <person name="Lee V."/>
            <person name="Wang Y."/>
            <person name="Carvalho R."/>
            <person name="Voegtly L."/>
            <person name="Shi R."/>
            <person name="Duckworth R."/>
            <person name="Johnson A."/>
            <person name="Loviza R."/>
            <person name="Walstead R."/>
            <person name="Shah Z."/>
            <person name="Kiflezghi M."/>
            <person name="Wade K."/>
            <person name="Ball S.L."/>
            <person name="Bradley K.W."/>
            <person name="Asai D.J."/>
            <person name="Bowman C.A."/>
            <person name="Russell D.A."/>
            <person name="Pope W.H."/>
            <person name="Jacobs-Sera D."/>
            <person name="Hendrix R.W."/>
            <person name="Hatfull G.F."/>
        </authorList>
    </citation>
    <scope>NUCLEOTIDE SEQUENCE</scope>
</reference>
<dbReference type="Gene3D" id="3.30.559.10">
    <property type="entry name" value="Chloramphenicol acetyltransferase-like domain"/>
    <property type="match status" value="1"/>
</dbReference>
<evidence type="ECO:0000259" key="9">
    <source>
        <dbReference type="Pfam" id="PF06974"/>
    </source>
</evidence>
<dbReference type="PANTHER" id="PTHR31650:SF1">
    <property type="entry name" value="WAX ESTER SYNTHASE_DIACYLGLYCEROL ACYLTRANSFERASE 4-RELATED"/>
    <property type="match status" value="1"/>
</dbReference>
<gene>
    <name evidence="10" type="ORF">NOCA1250028</name>
</gene>
<dbReference type="SUPFAM" id="SSF52777">
    <property type="entry name" value="CoA-dependent acyltransferases"/>
    <property type="match status" value="1"/>
</dbReference>
<dbReference type="InterPro" id="IPR009721">
    <property type="entry name" value="O-acyltransferase_WSD1_C"/>
</dbReference>
<evidence type="ECO:0000256" key="1">
    <source>
        <dbReference type="ARBA" id="ARBA00004771"/>
    </source>
</evidence>
<comment type="pathway">
    <text evidence="2">Lipid metabolism.</text>
</comment>
<feature type="domain" description="O-acyltransferase WSD1 C-terminal" evidence="9">
    <location>
        <begin position="347"/>
        <end position="488"/>
    </location>
</feature>
<feature type="domain" description="O-acyltransferase WSD1-like N-terminal" evidence="8">
    <location>
        <begin position="21"/>
        <end position="304"/>
    </location>
</feature>
<comment type="pathway">
    <text evidence="1">Glycerolipid metabolism; triacylglycerol biosynthesis.</text>
</comment>
<proteinExistence type="predicted"/>
<dbReference type="AlphaFoldDB" id="A0A2P2CHL7"/>
<dbReference type="GO" id="GO:0004144">
    <property type="term" value="F:diacylglycerol O-acyltransferase activity"/>
    <property type="evidence" value="ECO:0007669"/>
    <property type="project" value="UniProtKB-EC"/>
</dbReference>
<protein>
    <recommendedName>
        <fullName evidence="3">diacylglycerol O-acyltransferase</fullName>
        <ecNumber evidence="3">2.3.1.20</ecNumber>
    </recommendedName>
</protein>
<evidence type="ECO:0000259" key="8">
    <source>
        <dbReference type="Pfam" id="PF03007"/>
    </source>
</evidence>
<dbReference type="PANTHER" id="PTHR31650">
    <property type="entry name" value="O-ACYLTRANSFERASE (WSD1-LIKE) FAMILY PROTEIN"/>
    <property type="match status" value="1"/>
</dbReference>
<evidence type="ECO:0000256" key="4">
    <source>
        <dbReference type="ARBA" id="ARBA00022679"/>
    </source>
</evidence>
<dbReference type="InterPro" id="IPR023213">
    <property type="entry name" value="CAT-like_dom_sf"/>
</dbReference>
<dbReference type="GO" id="GO:0019432">
    <property type="term" value="P:triglyceride biosynthetic process"/>
    <property type="evidence" value="ECO:0007669"/>
    <property type="project" value="UniProtKB-UniPathway"/>
</dbReference>
<dbReference type="Pfam" id="PF06974">
    <property type="entry name" value="WS_DGAT_C"/>
    <property type="match status" value="1"/>
</dbReference>
<keyword evidence="4 10" id="KW-0808">Transferase</keyword>
<dbReference type="UniPathway" id="UPA00282"/>
<comment type="catalytic activity">
    <reaction evidence="6">
        <text>an acyl-CoA + a 1,2-diacyl-sn-glycerol = a triacyl-sn-glycerol + CoA</text>
        <dbReference type="Rhea" id="RHEA:10868"/>
        <dbReference type="ChEBI" id="CHEBI:17815"/>
        <dbReference type="ChEBI" id="CHEBI:57287"/>
        <dbReference type="ChEBI" id="CHEBI:58342"/>
        <dbReference type="ChEBI" id="CHEBI:64615"/>
        <dbReference type="EC" id="2.3.1.20"/>
    </reaction>
</comment>
<feature type="region of interest" description="Disordered" evidence="7">
    <location>
        <begin position="1"/>
        <end position="22"/>
    </location>
</feature>
<evidence type="ECO:0000256" key="7">
    <source>
        <dbReference type="SAM" id="MobiDB-lite"/>
    </source>
</evidence>
<dbReference type="Pfam" id="PF03007">
    <property type="entry name" value="WS_DGAT_cat"/>
    <property type="match status" value="1"/>
</dbReference>
<dbReference type="EC" id="2.3.1.20" evidence="3"/>